<accession>A0A9D3XJN8</accession>
<evidence type="ECO:0000313" key="6">
    <source>
        <dbReference type="Proteomes" id="UP000827986"/>
    </source>
</evidence>
<dbReference type="Proteomes" id="UP000827986">
    <property type="component" value="Unassembled WGS sequence"/>
</dbReference>
<evidence type="ECO:0000256" key="1">
    <source>
        <dbReference type="ARBA" id="ARBA00022857"/>
    </source>
</evidence>
<dbReference type="GO" id="GO:0005783">
    <property type="term" value="C:endoplasmic reticulum"/>
    <property type="evidence" value="ECO:0007669"/>
    <property type="project" value="TreeGrafter"/>
</dbReference>
<dbReference type="PRINTS" id="PR00081">
    <property type="entry name" value="GDHRDH"/>
</dbReference>
<dbReference type="PANTHER" id="PTHR43899">
    <property type="entry name" value="RH59310P"/>
    <property type="match status" value="1"/>
</dbReference>
<dbReference type="EMBL" id="JAHDVG010000469">
    <property type="protein sequence ID" value="KAH1181192.1"/>
    <property type="molecule type" value="Genomic_DNA"/>
</dbReference>
<dbReference type="GO" id="GO:0006694">
    <property type="term" value="P:steroid biosynthetic process"/>
    <property type="evidence" value="ECO:0007669"/>
    <property type="project" value="UniProtKB-KW"/>
</dbReference>
<organism evidence="5 6">
    <name type="scientific">Mauremys mutica</name>
    <name type="common">yellowpond turtle</name>
    <dbReference type="NCBI Taxonomy" id="74926"/>
    <lineage>
        <taxon>Eukaryota</taxon>
        <taxon>Metazoa</taxon>
        <taxon>Chordata</taxon>
        <taxon>Craniata</taxon>
        <taxon>Vertebrata</taxon>
        <taxon>Euteleostomi</taxon>
        <taxon>Archelosauria</taxon>
        <taxon>Testudinata</taxon>
        <taxon>Testudines</taxon>
        <taxon>Cryptodira</taxon>
        <taxon>Durocryptodira</taxon>
        <taxon>Testudinoidea</taxon>
        <taxon>Geoemydidae</taxon>
        <taxon>Geoemydinae</taxon>
        <taxon>Mauremys</taxon>
    </lineage>
</organism>
<proteinExistence type="inferred from homology"/>
<gene>
    <name evidence="5" type="ORF">KIL84_002126</name>
</gene>
<dbReference type="InterPro" id="IPR051019">
    <property type="entry name" value="VLCFA-Steroid_DH"/>
</dbReference>
<dbReference type="PIRSF" id="PIRSF000126">
    <property type="entry name" value="11-beta-HSD1"/>
    <property type="match status" value="1"/>
</dbReference>
<reference evidence="5" key="1">
    <citation type="submission" date="2021-09" db="EMBL/GenBank/DDBJ databases">
        <title>The genome of Mauremys mutica provides insights into the evolution of semi-aquatic lifestyle.</title>
        <authorList>
            <person name="Gong S."/>
            <person name="Gao Y."/>
        </authorList>
    </citation>
    <scope>NUCLEOTIDE SEQUENCE</scope>
    <source>
        <strain evidence="5">MM-2020</strain>
        <tissue evidence="5">Muscle</tissue>
    </source>
</reference>
<sequence length="332" mass="35982">MGAGGAGLPVLGALGLLLLLLLRAAWTLGRAALTHLLAARGRGAELASFGAWAVVTGATSGIGRAYAHELAKRGLNVVLISRSLQKLKQVAAEIEEQHGRSTRVIEADFTQGSEIYESIQTALQGLEIGILVNNVGLFYAMGPVNFLDIPNIEKTLSDIVNCNTLSVAKVSEIELASLGSFGGFLLKKGIIINLSSEAGRRPQPLVTVYSATKRFVDFFSRGLEAEYRSQGILVQSVLPFFVSTNMTNNIKPNRFVKTAENFAREALNTVGISSRTSGCLSHSVQSFIYDLLCLEWLCLSSLGVKYTQAVWRKLEAQMTTLKHEQARTHMPK</sequence>
<comment type="similarity">
    <text evidence="4">Belongs to the short-chain dehydrogenases/reductases (SDR) family.</text>
</comment>
<dbReference type="FunFam" id="3.40.50.720:FF:000137">
    <property type="entry name" value="Hydroxysteroid (17-beta) dehydrogenase 3"/>
    <property type="match status" value="1"/>
</dbReference>
<protein>
    <submittedName>
        <fullName evidence="5">Uncharacterized protein</fullName>
    </submittedName>
</protein>
<evidence type="ECO:0000256" key="3">
    <source>
        <dbReference type="ARBA" id="ARBA00023002"/>
    </source>
</evidence>
<keyword evidence="2" id="KW-0752">Steroid biosynthesis</keyword>
<keyword evidence="6" id="KW-1185">Reference proteome</keyword>
<dbReference type="PRINTS" id="PR00080">
    <property type="entry name" value="SDRFAMILY"/>
</dbReference>
<dbReference type="Gene3D" id="3.40.50.720">
    <property type="entry name" value="NAD(P)-binding Rossmann-like Domain"/>
    <property type="match status" value="1"/>
</dbReference>
<dbReference type="AlphaFoldDB" id="A0A9D3XJN8"/>
<dbReference type="PANTHER" id="PTHR43899:SF10">
    <property type="entry name" value="20BETA-HYDROXYSTEROID DEHYDROGENASE TYPE 2"/>
    <property type="match status" value="1"/>
</dbReference>
<dbReference type="Pfam" id="PF00106">
    <property type="entry name" value="adh_short"/>
    <property type="match status" value="1"/>
</dbReference>
<evidence type="ECO:0000313" key="5">
    <source>
        <dbReference type="EMBL" id="KAH1181192.1"/>
    </source>
</evidence>
<evidence type="ECO:0000256" key="4">
    <source>
        <dbReference type="RuleBase" id="RU000363"/>
    </source>
</evidence>
<keyword evidence="2" id="KW-0444">Lipid biosynthesis</keyword>
<dbReference type="SUPFAM" id="SSF51735">
    <property type="entry name" value="NAD(P)-binding Rossmann-fold domains"/>
    <property type="match status" value="1"/>
</dbReference>
<dbReference type="InterPro" id="IPR002347">
    <property type="entry name" value="SDR_fam"/>
</dbReference>
<comment type="caution">
    <text evidence="5">The sequence shown here is derived from an EMBL/GenBank/DDBJ whole genome shotgun (WGS) entry which is preliminary data.</text>
</comment>
<keyword evidence="2" id="KW-0443">Lipid metabolism</keyword>
<dbReference type="InterPro" id="IPR036291">
    <property type="entry name" value="NAD(P)-bd_dom_sf"/>
</dbReference>
<evidence type="ECO:0000256" key="2">
    <source>
        <dbReference type="ARBA" id="ARBA00022955"/>
    </source>
</evidence>
<keyword evidence="1" id="KW-0521">NADP</keyword>
<keyword evidence="3" id="KW-0560">Oxidoreductase</keyword>
<dbReference type="GO" id="GO:0016491">
    <property type="term" value="F:oxidoreductase activity"/>
    <property type="evidence" value="ECO:0007669"/>
    <property type="project" value="UniProtKB-KW"/>
</dbReference>
<name>A0A9D3XJN8_9SAUR</name>
<dbReference type="CDD" id="cd05356">
    <property type="entry name" value="17beta-HSD1_like_SDR_c"/>
    <property type="match status" value="1"/>
</dbReference>